<protein>
    <submittedName>
        <fullName evidence="3">R3H domain-containing protein</fullName>
    </submittedName>
</protein>
<proteinExistence type="predicted"/>
<feature type="domain" description="R3H" evidence="2">
    <location>
        <begin position="542"/>
        <end position="606"/>
    </location>
</feature>
<feature type="region of interest" description="Disordered" evidence="1">
    <location>
        <begin position="1"/>
        <end position="33"/>
    </location>
</feature>
<accession>A0AAD9DD86</accession>
<name>A0AAD9DD86_9STRA</name>
<comment type="caution">
    <text evidence="3">The sequence shown here is derived from an EMBL/GenBank/DDBJ whole genome shotgun (WGS) entry which is preliminary data.</text>
</comment>
<feature type="region of interest" description="Disordered" evidence="1">
    <location>
        <begin position="141"/>
        <end position="160"/>
    </location>
</feature>
<dbReference type="Proteomes" id="UP001224775">
    <property type="component" value="Unassembled WGS sequence"/>
</dbReference>
<keyword evidence="4" id="KW-1185">Reference proteome</keyword>
<dbReference type="SUPFAM" id="SSF82708">
    <property type="entry name" value="R3H domain"/>
    <property type="match status" value="1"/>
</dbReference>
<dbReference type="InterPro" id="IPR025714">
    <property type="entry name" value="Methyltranfer_dom"/>
</dbReference>
<dbReference type="Gene3D" id="3.30.1370.50">
    <property type="entry name" value="R3H-like domain"/>
    <property type="match status" value="1"/>
</dbReference>
<feature type="compositionally biased region" description="Polar residues" evidence="1">
    <location>
        <begin position="1"/>
        <end position="18"/>
    </location>
</feature>
<feature type="region of interest" description="Disordered" evidence="1">
    <location>
        <begin position="92"/>
        <end position="130"/>
    </location>
</feature>
<feature type="region of interest" description="Disordered" evidence="1">
    <location>
        <begin position="479"/>
        <end position="504"/>
    </location>
</feature>
<dbReference type="EMBL" id="JATAAI010000013">
    <property type="protein sequence ID" value="KAK1741478.1"/>
    <property type="molecule type" value="Genomic_DNA"/>
</dbReference>
<feature type="compositionally biased region" description="Polar residues" evidence="1">
    <location>
        <begin position="96"/>
        <end position="107"/>
    </location>
</feature>
<dbReference type="SUPFAM" id="SSF53335">
    <property type="entry name" value="S-adenosyl-L-methionine-dependent methyltransferases"/>
    <property type="match status" value="1"/>
</dbReference>
<organism evidence="3 4">
    <name type="scientific">Skeletonema marinoi</name>
    <dbReference type="NCBI Taxonomy" id="267567"/>
    <lineage>
        <taxon>Eukaryota</taxon>
        <taxon>Sar</taxon>
        <taxon>Stramenopiles</taxon>
        <taxon>Ochrophyta</taxon>
        <taxon>Bacillariophyta</taxon>
        <taxon>Coscinodiscophyceae</taxon>
        <taxon>Thalassiosirophycidae</taxon>
        <taxon>Thalassiosirales</taxon>
        <taxon>Skeletonemataceae</taxon>
        <taxon>Skeletonema</taxon>
        <taxon>Skeletonema marinoi-dohrnii complex</taxon>
    </lineage>
</organism>
<dbReference type="InterPro" id="IPR036867">
    <property type="entry name" value="R3H_dom_sf"/>
</dbReference>
<dbReference type="GO" id="GO:0005737">
    <property type="term" value="C:cytoplasm"/>
    <property type="evidence" value="ECO:0007669"/>
    <property type="project" value="TreeGrafter"/>
</dbReference>
<dbReference type="CDD" id="cd02325">
    <property type="entry name" value="R3H"/>
    <property type="match status" value="1"/>
</dbReference>
<reference evidence="3" key="1">
    <citation type="submission" date="2023-06" db="EMBL/GenBank/DDBJ databases">
        <title>Survivors Of The Sea: Transcriptome response of Skeletonema marinoi to long-term dormancy.</title>
        <authorList>
            <person name="Pinder M.I.M."/>
            <person name="Kourtchenko O."/>
            <person name="Robertson E.K."/>
            <person name="Larsson T."/>
            <person name="Maumus F."/>
            <person name="Osuna-Cruz C.M."/>
            <person name="Vancaester E."/>
            <person name="Stenow R."/>
            <person name="Vandepoele K."/>
            <person name="Ploug H."/>
            <person name="Bruchert V."/>
            <person name="Godhe A."/>
            <person name="Topel M."/>
        </authorList>
    </citation>
    <scope>NUCLEOTIDE SEQUENCE</scope>
    <source>
        <strain evidence="3">R05AC</strain>
    </source>
</reference>
<dbReference type="Pfam" id="PF01424">
    <property type="entry name" value="R3H"/>
    <property type="match status" value="1"/>
</dbReference>
<dbReference type="AlphaFoldDB" id="A0AAD9DD86"/>
<dbReference type="PANTHER" id="PTHR13369">
    <property type="match status" value="1"/>
</dbReference>
<dbReference type="GO" id="GO:0003676">
    <property type="term" value="F:nucleic acid binding"/>
    <property type="evidence" value="ECO:0007669"/>
    <property type="project" value="UniProtKB-UniRule"/>
</dbReference>
<sequence>MTSGTPVASTDDATSTSKAPLDPPSPPKKMIRKGANGVLLKHFETVLQDVFSSSTSSTEICQEALHVLSPQYSKLPPFLEESEEKEIVENARTGWDDSSSPPSQNVHCNDDDKHGSNDTSPQLSPPPWPFDESTNLPSCGCVRGGGASTNRKPKKTKTGKDIGGVGDVYNHQRAWRKEMQLANMIQCVLTLLPDHVRHHHSARTDEESKSKRKYRIVDFAGGTGHLAVPLALLLPHCEVVCVDLKKWSLDLLHRRVDGVVADGEGNEDVSVLDKNTQNGQHKQPCNSSIVQVSQKVPNLSSYLGSIQSYSDDFDIGISLHACGEASDWSFGNASRKKQVGCCCGKLRRDALNPYTFQSTGGNEKEVSYPQSKTLASFMNATVDHDDVNARCVESAKRFDEIAKAADYSELGDVRKPRNACRRAAKSVVEWDRLLYCKEYDATDNNMHVVLTRMVPWESSTKNDILIGWYDPSCNPYRRRGATSDNNNNMSKEDPFSDMPPDDPSSQADFQIALQHLFGGSTAHEKGKDTVPVVTCDQNDWSSEEVTEIQTQLETFINNDEQDTLRFHRGMGSRKRKLIHFVAEKMGLRHWGEGKKDAEKIVVVARRRSG</sequence>
<dbReference type="Gene3D" id="3.40.50.150">
    <property type="entry name" value="Vaccinia Virus protein VP39"/>
    <property type="match status" value="1"/>
</dbReference>
<dbReference type="InterPro" id="IPR029063">
    <property type="entry name" value="SAM-dependent_MTases_sf"/>
</dbReference>
<dbReference type="InterPro" id="IPR001374">
    <property type="entry name" value="R3H_dom"/>
</dbReference>
<evidence type="ECO:0000259" key="2">
    <source>
        <dbReference type="PROSITE" id="PS51061"/>
    </source>
</evidence>
<dbReference type="PROSITE" id="PS51061">
    <property type="entry name" value="R3H"/>
    <property type="match status" value="1"/>
</dbReference>
<evidence type="ECO:0000313" key="4">
    <source>
        <dbReference type="Proteomes" id="UP001224775"/>
    </source>
</evidence>
<evidence type="ECO:0000313" key="3">
    <source>
        <dbReference type="EMBL" id="KAK1741478.1"/>
    </source>
</evidence>
<evidence type="ECO:0000256" key="1">
    <source>
        <dbReference type="SAM" id="MobiDB-lite"/>
    </source>
</evidence>
<dbReference type="Pfam" id="PF13679">
    <property type="entry name" value="Methyltransf_32"/>
    <property type="match status" value="1"/>
</dbReference>
<gene>
    <name evidence="3" type="ORF">QTG54_007956</name>
</gene>
<dbReference type="PANTHER" id="PTHR13369:SF0">
    <property type="entry name" value="GLUTATHIONE S-TRANSFERASE C-TERMINAL DOMAIN-CONTAINING PROTEIN"/>
    <property type="match status" value="1"/>
</dbReference>